<organism evidence="1 2">
    <name type="scientific">Methanimicrococcus hongohii</name>
    <dbReference type="NCBI Taxonomy" id="3028295"/>
    <lineage>
        <taxon>Archaea</taxon>
        <taxon>Methanobacteriati</taxon>
        <taxon>Methanobacteriota</taxon>
        <taxon>Stenosarchaea group</taxon>
        <taxon>Methanomicrobia</taxon>
        <taxon>Methanosarcinales</taxon>
        <taxon>Methanosarcinaceae</taxon>
        <taxon>Methanimicrococcus</taxon>
    </lineage>
</organism>
<gene>
    <name evidence="1" type="ORF">MmiHf6_06620</name>
</gene>
<protein>
    <submittedName>
        <fullName evidence="1">Uncharacterized protein</fullName>
    </submittedName>
</protein>
<dbReference type="KEGG" id="mehf:MmiHf6_06620"/>
<evidence type="ECO:0000313" key="1">
    <source>
        <dbReference type="EMBL" id="WNY23355.1"/>
    </source>
</evidence>
<dbReference type="AlphaFoldDB" id="A0AA96V148"/>
<dbReference type="RefSeq" id="WP_316558371.1">
    <property type="nucleotide sequence ID" value="NZ_CP131059.1"/>
</dbReference>
<dbReference type="EMBL" id="CP131059">
    <property type="protein sequence ID" value="WNY23355.1"/>
    <property type="molecule type" value="Genomic_DNA"/>
</dbReference>
<keyword evidence="2" id="KW-1185">Reference proteome</keyword>
<dbReference type="Proteomes" id="UP001302978">
    <property type="component" value="Chromosome"/>
</dbReference>
<reference evidence="1 2" key="1">
    <citation type="submission" date="2023-07" db="EMBL/GenBank/DDBJ databases">
        <title>Closed genoem sequence of Methanomicrococcus sp. Hf6.</title>
        <authorList>
            <person name="Poehlein A."/>
            <person name="Protasov E."/>
            <person name="Platt K."/>
            <person name="Reeh H."/>
            <person name="Daniel R."/>
            <person name="Brune A."/>
        </authorList>
    </citation>
    <scope>NUCLEOTIDE SEQUENCE [LARGE SCALE GENOMIC DNA]</scope>
    <source>
        <strain evidence="1 2">Hf6</strain>
    </source>
</reference>
<name>A0AA96V148_9EURY</name>
<dbReference type="GeneID" id="85195170"/>
<evidence type="ECO:0000313" key="2">
    <source>
        <dbReference type="Proteomes" id="UP001302978"/>
    </source>
</evidence>
<sequence length="41" mass="4570">MLKIGINEFVDSLLESPTPSILPLRFGNASLEGRCLKFYSI</sequence>
<proteinExistence type="predicted"/>
<accession>A0AA96V148</accession>